<accession>A0A4Y9XKW8</accession>
<sequence>MSRMPVQACEQCVTKATRLRSAKTRLGIVAAAFQYGGYFLSGTTREFSFTATIVPTRSSTSGRQQEAQRQNTLTGKGHHSWTDLRDNSGVQNRIVAVAATPRRRHAVGTQASMLCARRERCAAEGNSVSDLDFSRANSADRRDSCLAHRASLACLLILTTISLRDMTAAAASDDPRQPMSADRGSAEVGMIARVPQTLLLTLHIRSQRAASGAITTPAGGLAAIFTHLDATISEPHTQDRHKPPDTLALCAT</sequence>
<dbReference type="Proteomes" id="UP000298327">
    <property type="component" value="Unassembled WGS sequence"/>
</dbReference>
<dbReference type="AlphaFoldDB" id="A0A4Y9XKW8"/>
<keyword evidence="3" id="KW-1185">Reference proteome</keyword>
<reference evidence="2 3" key="1">
    <citation type="submission" date="2019-02" db="EMBL/GenBank/DDBJ databases">
        <title>Genome sequencing of the rare red list fungi Dentipellis fragilis.</title>
        <authorList>
            <person name="Buettner E."/>
            <person name="Kellner H."/>
        </authorList>
    </citation>
    <scope>NUCLEOTIDE SEQUENCE [LARGE SCALE GENOMIC DNA]</scope>
    <source>
        <strain evidence="2 3">DSM 105465</strain>
    </source>
</reference>
<gene>
    <name evidence="2" type="ORF">EVG20_g11584</name>
</gene>
<organism evidence="2 3">
    <name type="scientific">Dentipellis fragilis</name>
    <dbReference type="NCBI Taxonomy" id="205917"/>
    <lineage>
        <taxon>Eukaryota</taxon>
        <taxon>Fungi</taxon>
        <taxon>Dikarya</taxon>
        <taxon>Basidiomycota</taxon>
        <taxon>Agaricomycotina</taxon>
        <taxon>Agaricomycetes</taxon>
        <taxon>Russulales</taxon>
        <taxon>Hericiaceae</taxon>
        <taxon>Dentipellis</taxon>
    </lineage>
</organism>
<evidence type="ECO:0000256" key="1">
    <source>
        <dbReference type="SAM" id="MobiDB-lite"/>
    </source>
</evidence>
<feature type="compositionally biased region" description="Polar residues" evidence="1">
    <location>
        <begin position="57"/>
        <end position="74"/>
    </location>
</feature>
<evidence type="ECO:0000313" key="2">
    <source>
        <dbReference type="EMBL" id="TFY50328.1"/>
    </source>
</evidence>
<name>A0A4Y9XKW8_9AGAM</name>
<evidence type="ECO:0000313" key="3">
    <source>
        <dbReference type="Proteomes" id="UP000298327"/>
    </source>
</evidence>
<protein>
    <submittedName>
        <fullName evidence="2">Uncharacterized protein</fullName>
    </submittedName>
</protein>
<dbReference type="EMBL" id="SEOQ01001881">
    <property type="protein sequence ID" value="TFY50328.1"/>
    <property type="molecule type" value="Genomic_DNA"/>
</dbReference>
<comment type="caution">
    <text evidence="2">The sequence shown here is derived from an EMBL/GenBank/DDBJ whole genome shotgun (WGS) entry which is preliminary data.</text>
</comment>
<feature type="region of interest" description="Disordered" evidence="1">
    <location>
        <begin position="57"/>
        <end position="85"/>
    </location>
</feature>
<proteinExistence type="predicted"/>